<feature type="domain" description="CHAD" evidence="2">
    <location>
        <begin position="214"/>
        <end position="504"/>
    </location>
</feature>
<evidence type="ECO:0000259" key="2">
    <source>
        <dbReference type="PROSITE" id="PS51708"/>
    </source>
</evidence>
<dbReference type="Proteomes" id="UP000732378">
    <property type="component" value="Unassembled WGS sequence"/>
</dbReference>
<dbReference type="PANTHER" id="PTHR39339:SF1">
    <property type="entry name" value="CHAD DOMAIN-CONTAINING PROTEIN"/>
    <property type="match status" value="1"/>
</dbReference>
<feature type="domain" description="CYTH" evidence="1">
    <location>
        <begin position="4"/>
        <end position="200"/>
    </location>
</feature>
<dbReference type="CDD" id="cd07374">
    <property type="entry name" value="CYTH-like_Pase"/>
    <property type="match status" value="1"/>
</dbReference>
<dbReference type="EMBL" id="JAFBBZ010000001">
    <property type="protein sequence ID" value="MBM7506332.1"/>
    <property type="molecule type" value="Genomic_DNA"/>
</dbReference>
<dbReference type="PROSITE" id="PS51707">
    <property type="entry name" value="CYTH"/>
    <property type="match status" value="1"/>
</dbReference>
<dbReference type="RefSeq" id="WP_193668751.1">
    <property type="nucleotide sequence ID" value="NZ_JACDTV010000006.1"/>
</dbReference>
<dbReference type="PROSITE" id="PS51708">
    <property type="entry name" value="CHAD"/>
    <property type="match status" value="1"/>
</dbReference>
<gene>
    <name evidence="3" type="ORF">JOE61_000146</name>
</gene>
<protein>
    <submittedName>
        <fullName evidence="3">CHAD domain-containing protein</fullName>
    </submittedName>
</protein>
<dbReference type="Pfam" id="PF05235">
    <property type="entry name" value="CHAD"/>
    <property type="match status" value="1"/>
</dbReference>
<dbReference type="InterPro" id="IPR038186">
    <property type="entry name" value="CHAD_dom_sf"/>
</dbReference>
<organism evidence="3 4">
    <name type="scientific">Nocardioides salarius</name>
    <dbReference type="NCBI Taxonomy" id="374513"/>
    <lineage>
        <taxon>Bacteria</taxon>
        <taxon>Bacillati</taxon>
        <taxon>Actinomycetota</taxon>
        <taxon>Actinomycetes</taxon>
        <taxon>Propionibacteriales</taxon>
        <taxon>Nocardioidaceae</taxon>
        <taxon>Nocardioides</taxon>
    </lineage>
</organism>
<dbReference type="PANTHER" id="PTHR39339">
    <property type="entry name" value="SLR1444 PROTEIN"/>
    <property type="match status" value="1"/>
</dbReference>
<reference evidence="3 4" key="1">
    <citation type="submission" date="2021-01" db="EMBL/GenBank/DDBJ databases">
        <title>Sequencing the genomes of 1000 actinobacteria strains.</title>
        <authorList>
            <person name="Klenk H.-P."/>
        </authorList>
    </citation>
    <scope>NUCLEOTIDE SEQUENCE [LARGE SCALE GENOMIC DNA]</scope>
    <source>
        <strain evidence="3 4">DSM 18239</strain>
    </source>
</reference>
<keyword evidence="4" id="KW-1185">Reference proteome</keyword>
<accession>A0ABS2M564</accession>
<dbReference type="SMART" id="SM00880">
    <property type="entry name" value="CHAD"/>
    <property type="match status" value="1"/>
</dbReference>
<dbReference type="SUPFAM" id="SSF55154">
    <property type="entry name" value="CYTH-like phosphatases"/>
    <property type="match status" value="1"/>
</dbReference>
<dbReference type="Pfam" id="PF01928">
    <property type="entry name" value="CYTH"/>
    <property type="match status" value="1"/>
</dbReference>
<evidence type="ECO:0000313" key="4">
    <source>
        <dbReference type="Proteomes" id="UP000732378"/>
    </source>
</evidence>
<dbReference type="Gene3D" id="2.40.320.10">
    <property type="entry name" value="Hypothetical Protein Pfu-838710-001"/>
    <property type="match status" value="1"/>
</dbReference>
<dbReference type="Gene3D" id="1.40.20.10">
    <property type="entry name" value="CHAD domain"/>
    <property type="match status" value="1"/>
</dbReference>
<evidence type="ECO:0000259" key="1">
    <source>
        <dbReference type="PROSITE" id="PS51707"/>
    </source>
</evidence>
<dbReference type="InterPro" id="IPR033469">
    <property type="entry name" value="CYTH-like_dom_sf"/>
</dbReference>
<dbReference type="InterPro" id="IPR007899">
    <property type="entry name" value="CHAD_dom"/>
</dbReference>
<evidence type="ECO:0000313" key="3">
    <source>
        <dbReference type="EMBL" id="MBM7506332.1"/>
    </source>
</evidence>
<proteinExistence type="predicted"/>
<dbReference type="InterPro" id="IPR023577">
    <property type="entry name" value="CYTH_domain"/>
</dbReference>
<comment type="caution">
    <text evidence="3">The sequence shown here is derived from an EMBL/GenBank/DDBJ whole genome shotgun (WGS) entry which is preliminary data.</text>
</comment>
<sequence length="504" mass="55600">MSEHHEIERTFGPVPPDLALPGLVGVAGVAELGEAQESLLEATYVDTADLRLVRAGITLRRRTGGADAGWHLKLPAGEGRDEVHAPLGRRTDHVPVALRRLVLARTRGAELAPVATVVTRRSTTDLLDDQGRRLAEVSDDCVEGQAPGEDGTDRQSAWREWEVELVDGDPALLDAVEEHLRASGVARSPVQRKVVQVLGERADPPEAPPRPTWRGPASQVLHARLATLVDTLQRQDVAIRRGDPEGVHRARIACRRIRTALATFRPLVEREVTDPLRDELRWLGRELAPARDAQVARDHLLQRLDEQPREALVGPVRQRVRRELDADARDALRAAQATLESERYLALVDRLVQLASAPPWTATAHRKARKRLPRRVRKDVARLLDRLAAAEAATGDGRDEAWHAARKAAKRLRYTGEALEPAAGKSARRLRKAAKQVTTALGARQDTVVAREQLVRLAALAREDGESDFTYGLLVGQEQARAAEAERAALGARGRVEKRRDDWG</sequence>
<dbReference type="SMART" id="SM01118">
    <property type="entry name" value="CYTH"/>
    <property type="match status" value="1"/>
</dbReference>
<name>A0ABS2M564_9ACTN</name>